<accession>A0A1X7A6L4</accession>
<dbReference type="Proteomes" id="UP000193963">
    <property type="component" value="Unassembled WGS sequence"/>
</dbReference>
<dbReference type="RefSeq" id="WP_085889859.1">
    <property type="nucleotide sequence ID" value="NZ_FWFN01000009.1"/>
</dbReference>
<evidence type="ECO:0000313" key="1">
    <source>
        <dbReference type="EMBL" id="SLN71504.1"/>
    </source>
</evidence>
<protein>
    <submittedName>
        <fullName evidence="1">Uncharacterized protein</fullName>
    </submittedName>
</protein>
<reference evidence="1 2" key="1">
    <citation type="submission" date="2017-03" db="EMBL/GenBank/DDBJ databases">
        <authorList>
            <person name="Afonso C.L."/>
            <person name="Miller P.J."/>
            <person name="Scott M.A."/>
            <person name="Spackman E."/>
            <person name="Goraichik I."/>
            <person name="Dimitrov K.M."/>
            <person name="Suarez D.L."/>
            <person name="Swayne D.E."/>
        </authorList>
    </citation>
    <scope>NUCLEOTIDE SEQUENCE [LARGE SCALE GENOMIC DNA]</scope>
    <source>
        <strain evidence="1 2">CECT 7751</strain>
    </source>
</reference>
<evidence type="ECO:0000313" key="2">
    <source>
        <dbReference type="Proteomes" id="UP000193963"/>
    </source>
</evidence>
<gene>
    <name evidence="1" type="ORF">PSM7751_03841</name>
</gene>
<proteinExistence type="predicted"/>
<dbReference type="AlphaFoldDB" id="A0A1X7A6L4"/>
<keyword evidence="2" id="KW-1185">Reference proteome</keyword>
<dbReference type="EMBL" id="FWFN01000009">
    <property type="protein sequence ID" value="SLN71504.1"/>
    <property type="molecule type" value="Genomic_DNA"/>
</dbReference>
<dbReference type="OrthoDB" id="7858789at2"/>
<name>A0A1X7A6L4_9RHOB</name>
<organism evidence="1 2">
    <name type="scientific">Pseudooceanicola marinus</name>
    <dbReference type="NCBI Taxonomy" id="396013"/>
    <lineage>
        <taxon>Bacteria</taxon>
        <taxon>Pseudomonadati</taxon>
        <taxon>Pseudomonadota</taxon>
        <taxon>Alphaproteobacteria</taxon>
        <taxon>Rhodobacterales</taxon>
        <taxon>Paracoccaceae</taxon>
        <taxon>Pseudooceanicola</taxon>
    </lineage>
</organism>
<sequence length="127" mass="13685">MNSIVLTQVPAQTGETLLHTALARLGAYLDTESGSLETLLELTGRETAGPDIQALHALHLGPYATAADVHQLLKCAQTSLLRLLDVMQTIPPHASFERAPSDIDAWIRWSGARLQDICTTLSQAIAD</sequence>